<comment type="caution">
    <text evidence="1">The sequence shown here is derived from an EMBL/GenBank/DDBJ whole genome shotgun (WGS) entry which is preliminary data.</text>
</comment>
<reference evidence="1 2" key="1">
    <citation type="submission" date="2016-06" db="EMBL/GenBank/DDBJ databases">
        <title>Acetobacter pasteurianus NBRC 3278 whole genome sequencing project.</title>
        <authorList>
            <person name="Matsutani M."/>
            <person name="Shiwa Y."/>
            <person name="Okamoto-Kainuma A."/>
            <person name="Ishikawa M."/>
            <person name="Koizumi Y."/>
            <person name="Yoshikawa H."/>
            <person name="Yakushi T."/>
            <person name="Matsushita K."/>
        </authorList>
    </citation>
    <scope>NUCLEOTIDE SEQUENCE [LARGE SCALE GENOMIC DNA]</scope>
    <source>
        <strain evidence="1 2">NBRC 3278</strain>
    </source>
</reference>
<dbReference type="Proteomes" id="UP000287385">
    <property type="component" value="Unassembled WGS sequence"/>
</dbReference>
<gene>
    <name evidence="1" type="ORF">NBRC3278_3021</name>
</gene>
<evidence type="ECO:0000313" key="1">
    <source>
        <dbReference type="EMBL" id="GCD63928.1"/>
    </source>
</evidence>
<dbReference type="AlphaFoldDB" id="A0A401X8A5"/>
<dbReference type="EMBL" id="BDEV01000133">
    <property type="protein sequence ID" value="GCD63928.1"/>
    <property type="molecule type" value="Genomic_DNA"/>
</dbReference>
<protein>
    <submittedName>
        <fullName evidence="1">Uncharacterized protein</fullName>
    </submittedName>
</protein>
<sequence>MPELRCPECDAKIILNPARMSFGVPIIEQDKCKHPGSGRIFSCPKALQAGGDALQNLLTGKSG</sequence>
<evidence type="ECO:0000313" key="2">
    <source>
        <dbReference type="Proteomes" id="UP000287385"/>
    </source>
</evidence>
<proteinExistence type="predicted"/>
<keyword evidence="2" id="KW-1185">Reference proteome</keyword>
<name>A0A401X8A5_ACEPA</name>
<organism evidence="1 2">
    <name type="scientific">Acetobacter pasteurianus NBRC 3278</name>
    <dbReference type="NCBI Taxonomy" id="1226660"/>
    <lineage>
        <taxon>Bacteria</taxon>
        <taxon>Pseudomonadati</taxon>
        <taxon>Pseudomonadota</taxon>
        <taxon>Alphaproteobacteria</taxon>
        <taxon>Acetobacterales</taxon>
        <taxon>Acetobacteraceae</taxon>
        <taxon>Acetobacter</taxon>
    </lineage>
</organism>
<accession>A0A401X8A5</accession>